<dbReference type="GO" id="GO:0016301">
    <property type="term" value="F:kinase activity"/>
    <property type="evidence" value="ECO:0007669"/>
    <property type="project" value="UniProtKB-KW"/>
</dbReference>
<dbReference type="GO" id="GO:0016020">
    <property type="term" value="C:membrane"/>
    <property type="evidence" value="ECO:0007669"/>
    <property type="project" value="UniProtKB-SubCell"/>
</dbReference>
<dbReference type="InterPro" id="IPR051824">
    <property type="entry name" value="LRR_Rcpt-Like_S/T_Kinase"/>
</dbReference>
<comment type="caution">
    <text evidence="2">The sequence shown here is derived from an EMBL/GenBank/DDBJ whole genome shotgun (WGS) entry which is preliminary data.</text>
</comment>
<keyword evidence="3" id="KW-1185">Reference proteome</keyword>
<gene>
    <name evidence="2" type="ORF">CFP56_020594</name>
</gene>
<protein>
    <submittedName>
        <fullName evidence="2">Lrr receptor-like serine/threonine-protein kinase</fullName>
    </submittedName>
</protein>
<evidence type="ECO:0000256" key="1">
    <source>
        <dbReference type="ARBA" id="ARBA00004479"/>
    </source>
</evidence>
<accession>A0AAW0KGY9</accession>
<name>A0AAW0KGY9_QUESU</name>
<dbReference type="Proteomes" id="UP000237347">
    <property type="component" value="Unassembled WGS sequence"/>
</dbReference>
<dbReference type="InterPro" id="IPR032675">
    <property type="entry name" value="LRR_dom_sf"/>
</dbReference>
<sequence length="120" mass="14431">MRENDTELSMAKNKIKKENPFFQCWKYRYLKEQSLPGTLPPELVNLPYLEHIDLTRNYLNGTIPPKWGSFTRLFSSWKPVDRYHSQRAWKYLHSKKFVSSYSYCATPPFHSVSIQSYWLF</sequence>
<proteinExistence type="predicted"/>
<dbReference type="PANTHER" id="PTHR48006:SF81">
    <property type="entry name" value="PROTEIN KINASE DOMAIN-CONTAINING PROTEIN"/>
    <property type="match status" value="1"/>
</dbReference>
<dbReference type="Gene3D" id="3.80.10.10">
    <property type="entry name" value="Ribonuclease Inhibitor"/>
    <property type="match status" value="1"/>
</dbReference>
<dbReference type="SUPFAM" id="SSF52058">
    <property type="entry name" value="L domain-like"/>
    <property type="match status" value="1"/>
</dbReference>
<evidence type="ECO:0000313" key="3">
    <source>
        <dbReference type="Proteomes" id="UP000237347"/>
    </source>
</evidence>
<dbReference type="EMBL" id="PKMF04000318">
    <property type="protein sequence ID" value="KAK7837908.1"/>
    <property type="molecule type" value="Genomic_DNA"/>
</dbReference>
<organism evidence="2 3">
    <name type="scientific">Quercus suber</name>
    <name type="common">Cork oak</name>
    <dbReference type="NCBI Taxonomy" id="58331"/>
    <lineage>
        <taxon>Eukaryota</taxon>
        <taxon>Viridiplantae</taxon>
        <taxon>Streptophyta</taxon>
        <taxon>Embryophyta</taxon>
        <taxon>Tracheophyta</taxon>
        <taxon>Spermatophyta</taxon>
        <taxon>Magnoliopsida</taxon>
        <taxon>eudicotyledons</taxon>
        <taxon>Gunneridae</taxon>
        <taxon>Pentapetalae</taxon>
        <taxon>rosids</taxon>
        <taxon>fabids</taxon>
        <taxon>Fagales</taxon>
        <taxon>Fagaceae</taxon>
        <taxon>Quercus</taxon>
    </lineage>
</organism>
<reference evidence="2 3" key="1">
    <citation type="journal article" date="2018" name="Sci. Data">
        <title>The draft genome sequence of cork oak.</title>
        <authorList>
            <person name="Ramos A.M."/>
            <person name="Usie A."/>
            <person name="Barbosa P."/>
            <person name="Barros P.M."/>
            <person name="Capote T."/>
            <person name="Chaves I."/>
            <person name="Simoes F."/>
            <person name="Abreu I."/>
            <person name="Carrasquinho I."/>
            <person name="Faro C."/>
            <person name="Guimaraes J.B."/>
            <person name="Mendonca D."/>
            <person name="Nobrega F."/>
            <person name="Rodrigues L."/>
            <person name="Saibo N.J.M."/>
            <person name="Varela M.C."/>
            <person name="Egas C."/>
            <person name="Matos J."/>
            <person name="Miguel C.M."/>
            <person name="Oliveira M.M."/>
            <person name="Ricardo C.P."/>
            <person name="Goncalves S."/>
        </authorList>
    </citation>
    <scope>NUCLEOTIDE SEQUENCE [LARGE SCALE GENOMIC DNA]</scope>
    <source>
        <strain evidence="3">cv. HL8</strain>
    </source>
</reference>
<dbReference type="AlphaFoldDB" id="A0AAW0KGY9"/>
<dbReference type="PANTHER" id="PTHR48006">
    <property type="entry name" value="LEUCINE-RICH REPEAT-CONTAINING PROTEIN DDB_G0281931-RELATED"/>
    <property type="match status" value="1"/>
</dbReference>
<comment type="subcellular location">
    <subcellularLocation>
        <location evidence="1">Membrane</location>
        <topology evidence="1">Single-pass type I membrane protein</topology>
    </subcellularLocation>
</comment>
<evidence type="ECO:0000313" key="2">
    <source>
        <dbReference type="EMBL" id="KAK7837908.1"/>
    </source>
</evidence>